<dbReference type="PATRIC" id="fig|128780.6.peg.1714"/>
<dbReference type="InterPro" id="IPR032524">
    <property type="entry name" value="ABC_tran_C"/>
</dbReference>
<evidence type="ECO:0000313" key="14">
    <source>
        <dbReference type="Proteomes" id="UP000061010"/>
    </source>
</evidence>
<evidence type="ECO:0000256" key="11">
    <source>
        <dbReference type="HAMAP-Rule" id="MF_00848"/>
    </source>
</evidence>
<dbReference type="InterPro" id="IPR003593">
    <property type="entry name" value="AAA+_ATPase"/>
</dbReference>
<dbReference type="Gene3D" id="1.10.287.380">
    <property type="entry name" value="Valyl-tRNA synthetase, C-terminal domain"/>
    <property type="match status" value="1"/>
</dbReference>
<reference evidence="13 14" key="1">
    <citation type="journal article" date="2015" name="Genome Announc.">
        <title>Complete Genome Sequencing of Stenotrophomonas acidaminiphila ZAC14D2_NAIMI4_2, a Multidrug-Resistant Strain Isolated from Sediments of a Polluted River in Mexico, Uncovers New Antibiotic Resistance Genes and a Novel Class-II Lasso Peptide Biosynthesis Gene Cluster.</title>
        <authorList>
            <person name="Vinuesa P."/>
            <person name="Ochoa-Sanchez L.E."/>
        </authorList>
    </citation>
    <scope>NUCLEOTIDE SEQUENCE [LARGE SCALE GENOMIC DNA]</scope>
    <source>
        <strain evidence="13 14">ZAC14D2_NAIMI4_2</strain>
    </source>
</reference>
<keyword evidence="2 11" id="KW-0677">Repeat</keyword>
<evidence type="ECO:0000256" key="1">
    <source>
        <dbReference type="ARBA" id="ARBA00022490"/>
    </source>
</evidence>
<comment type="subcellular location">
    <subcellularLocation>
        <location evidence="11">Cytoplasm</location>
    </subcellularLocation>
    <text evidence="11">Associates with ribosomes.</text>
</comment>
<organism evidence="13 14">
    <name type="scientific">Stenotrophomonas acidaminiphila</name>
    <dbReference type="NCBI Taxonomy" id="128780"/>
    <lineage>
        <taxon>Bacteria</taxon>
        <taxon>Pseudomonadati</taxon>
        <taxon>Pseudomonadota</taxon>
        <taxon>Gammaproteobacteria</taxon>
        <taxon>Lysobacterales</taxon>
        <taxon>Lysobacteraceae</taxon>
        <taxon>Stenotrophomonas</taxon>
    </lineage>
</organism>
<feature type="binding site" evidence="11">
    <location>
        <begin position="36"/>
        <end position="43"/>
    </location>
    <ligand>
        <name>ATP</name>
        <dbReference type="ChEBI" id="CHEBI:30616"/>
        <label>1</label>
    </ligand>
</feature>
<dbReference type="InterPro" id="IPR003439">
    <property type="entry name" value="ABC_transporter-like_ATP-bd"/>
</dbReference>
<dbReference type="KEGG" id="sacz:AOT14_17100"/>
<evidence type="ECO:0000259" key="12">
    <source>
        <dbReference type="PROSITE" id="PS50893"/>
    </source>
</evidence>
<keyword evidence="1 11" id="KW-0963">Cytoplasm</keyword>
<feature type="binding site" evidence="11">
    <location>
        <begin position="347"/>
        <end position="354"/>
    </location>
    <ligand>
        <name>ATP</name>
        <dbReference type="ChEBI" id="CHEBI:30616"/>
        <label>2</label>
    </ligand>
</feature>
<dbReference type="FunFam" id="3.40.50.300:FF:000309">
    <property type="entry name" value="ABC transporter ATP-binding protein"/>
    <property type="match status" value="1"/>
</dbReference>
<gene>
    <name evidence="11 13" type="primary">uup</name>
    <name evidence="13" type="ORF">AOT14_17100</name>
</gene>
<dbReference type="InterPro" id="IPR027417">
    <property type="entry name" value="P-loop_NTPase"/>
</dbReference>
<dbReference type="HAMAP" id="MF_00848">
    <property type="entry name" value="Uup"/>
    <property type="match status" value="1"/>
</dbReference>
<dbReference type="GO" id="GO:0043022">
    <property type="term" value="F:ribosome binding"/>
    <property type="evidence" value="ECO:0007669"/>
    <property type="project" value="UniProtKB-UniRule"/>
</dbReference>
<feature type="domain" description="ABC transporter" evidence="12">
    <location>
        <begin position="315"/>
        <end position="532"/>
    </location>
</feature>
<keyword evidence="8 11" id="KW-0234">DNA repair</keyword>
<sequence length="632" mass="70050">MPLITLQNVDYSVGGPLLLEKAELSIESGERIALIGRNGAGKSTLMKLMAGELKPDDGEVRVQQGVRVTRLEQEVPHGASGSVFDVVADGLGELGHWLAEFHRLSHAETFDGDAMGKVQARIDAADGWALDQRVSETLTKLELDGDAEFGRLSGGMKRRVLLARALVAGPDVLLLDEPTNHLDIEAIDWLEGFLKGWNGCVVFVTHDRRFLRALATRIVEIDRGQVTSWPGDWDNYERRREERLNAQAQENARFDKLLAQEEVWIRQGIKARRTRDEGRVRRLKAMRMERGQRRELGGNVRLEAAAGENSGKKVIDVKDVSFAFGERVMIRDFSTTIMRGDRIGLIGPNGSGKTTLLKLLLGELQPDRGEVRQGTNLQIAYFDQYRATLREDWSAIENVAEGADFIDLNGKRKHVHAYLQDFLFTPERARAPITRLSGGERNRLLLAKLFAQPSNLLVMDEPTNDLDVETLELLEELLGDYTGTLLLVSHDRDFLDNVVTSTLVLEGEGRVGDYVGGYTDSLRQRPPPAQNGMAVARASATAVPAAKPVAAAAVAEAAPARRKLSFKDARELEQLPARIEHLERDVEGLTGAMNDPAFYTRSSAEVTAHTQQLARVQAELDAAYARWEELDG</sequence>
<dbReference type="GO" id="GO:0005737">
    <property type="term" value="C:cytoplasm"/>
    <property type="evidence" value="ECO:0007669"/>
    <property type="project" value="UniProtKB-SubCell"/>
</dbReference>
<dbReference type="EMBL" id="CP012900">
    <property type="protein sequence ID" value="ALJ28097.1"/>
    <property type="molecule type" value="Genomic_DNA"/>
</dbReference>
<comment type="catalytic activity">
    <reaction evidence="9 11">
        <text>ATP + H2O = ADP + phosphate + H(+)</text>
        <dbReference type="Rhea" id="RHEA:13065"/>
        <dbReference type="ChEBI" id="CHEBI:15377"/>
        <dbReference type="ChEBI" id="CHEBI:15378"/>
        <dbReference type="ChEBI" id="CHEBI:30616"/>
        <dbReference type="ChEBI" id="CHEBI:43474"/>
        <dbReference type="ChEBI" id="CHEBI:456216"/>
    </reaction>
</comment>
<dbReference type="InterPro" id="IPR032781">
    <property type="entry name" value="ABC_tran_Xtn"/>
</dbReference>
<evidence type="ECO:0000256" key="6">
    <source>
        <dbReference type="ARBA" id="ARBA00022840"/>
    </source>
</evidence>
<keyword evidence="6 11" id="KW-0067">ATP-binding</keyword>
<dbReference type="InterPro" id="IPR043686">
    <property type="entry name" value="Uup"/>
</dbReference>
<dbReference type="CDD" id="cd03221">
    <property type="entry name" value="ABCF_EF-3"/>
    <property type="match status" value="2"/>
</dbReference>
<dbReference type="Pfam" id="PF12848">
    <property type="entry name" value="ABC_tran_Xtn"/>
    <property type="match status" value="1"/>
</dbReference>
<dbReference type="EC" id="3.6.1.-" evidence="11"/>
<evidence type="ECO:0000256" key="10">
    <source>
        <dbReference type="ARBA" id="ARBA00061478"/>
    </source>
</evidence>
<evidence type="ECO:0000256" key="9">
    <source>
        <dbReference type="ARBA" id="ARBA00049360"/>
    </source>
</evidence>
<dbReference type="SUPFAM" id="SSF52540">
    <property type="entry name" value="P-loop containing nucleoside triphosphate hydrolases"/>
    <property type="match status" value="2"/>
</dbReference>
<dbReference type="GO" id="GO:0006281">
    <property type="term" value="P:DNA repair"/>
    <property type="evidence" value="ECO:0007669"/>
    <property type="project" value="UniProtKB-KW"/>
</dbReference>
<evidence type="ECO:0000256" key="2">
    <source>
        <dbReference type="ARBA" id="ARBA00022737"/>
    </source>
</evidence>
<feature type="domain" description="ABC transporter" evidence="12">
    <location>
        <begin position="4"/>
        <end position="248"/>
    </location>
</feature>
<keyword evidence="5 11" id="KW-0378">Hydrolase</keyword>
<dbReference type="SMART" id="SM00382">
    <property type="entry name" value="AAA"/>
    <property type="match status" value="2"/>
</dbReference>
<name>A0A0S1AZ66_9GAMM</name>
<keyword evidence="7 11" id="KW-0238">DNA-binding</keyword>
<evidence type="ECO:0000256" key="5">
    <source>
        <dbReference type="ARBA" id="ARBA00022801"/>
    </source>
</evidence>
<dbReference type="GO" id="GO:0005524">
    <property type="term" value="F:ATP binding"/>
    <property type="evidence" value="ECO:0007669"/>
    <property type="project" value="UniProtKB-UniRule"/>
</dbReference>
<keyword evidence="3 11" id="KW-0547">Nucleotide-binding</keyword>
<dbReference type="InterPro" id="IPR017871">
    <property type="entry name" value="ABC_transporter-like_CS"/>
</dbReference>
<evidence type="ECO:0000256" key="8">
    <source>
        <dbReference type="ARBA" id="ARBA00023204"/>
    </source>
</evidence>
<dbReference type="Gene3D" id="3.40.50.300">
    <property type="entry name" value="P-loop containing nucleotide triphosphate hydrolases"/>
    <property type="match status" value="2"/>
</dbReference>
<accession>A0A0S1AZ66</accession>
<dbReference type="OrthoDB" id="9808609at2"/>
<dbReference type="PROSITE" id="PS50893">
    <property type="entry name" value="ABC_TRANSPORTER_2"/>
    <property type="match status" value="2"/>
</dbReference>
<evidence type="ECO:0000256" key="7">
    <source>
        <dbReference type="ARBA" id="ARBA00023125"/>
    </source>
</evidence>
<protein>
    <recommendedName>
        <fullName evidence="11">ATP-binding protein Uup</fullName>
        <ecNumber evidence="11">3.6.1.-</ecNumber>
    </recommendedName>
</protein>
<dbReference type="InterPro" id="IPR037118">
    <property type="entry name" value="Val-tRNA_synth_C_sf"/>
</dbReference>
<keyword evidence="14" id="KW-1185">Reference proteome</keyword>
<comment type="function">
    <text evidence="11">Probably plays a role in ribosome assembly or function. May be involved in resolution of branched DNA intermediates that result from template switching in postreplication gaps. Binds DNA and has ATPase activity.</text>
</comment>
<proteinExistence type="inferred from homology"/>
<dbReference type="PANTHER" id="PTHR42855">
    <property type="entry name" value="ABC TRANSPORTER ATP-BINDING SUBUNIT"/>
    <property type="match status" value="1"/>
</dbReference>
<dbReference type="PROSITE" id="PS00211">
    <property type="entry name" value="ABC_TRANSPORTER_1"/>
    <property type="match status" value="2"/>
</dbReference>
<evidence type="ECO:0000256" key="3">
    <source>
        <dbReference type="ARBA" id="ARBA00022741"/>
    </source>
</evidence>
<evidence type="ECO:0000256" key="4">
    <source>
        <dbReference type="ARBA" id="ARBA00022763"/>
    </source>
</evidence>
<dbReference type="AlphaFoldDB" id="A0A0S1AZ66"/>
<dbReference type="Proteomes" id="UP000061010">
    <property type="component" value="Chromosome"/>
</dbReference>
<dbReference type="FunFam" id="3.40.50.300:FF:000011">
    <property type="entry name" value="Putative ABC transporter ATP-binding component"/>
    <property type="match status" value="1"/>
</dbReference>
<dbReference type="GO" id="GO:0003677">
    <property type="term" value="F:DNA binding"/>
    <property type="evidence" value="ECO:0007669"/>
    <property type="project" value="UniProtKB-UniRule"/>
</dbReference>
<dbReference type="PANTHER" id="PTHR42855:SF1">
    <property type="entry name" value="ABC TRANSPORTER DOMAIN-CONTAINING PROTEIN"/>
    <property type="match status" value="1"/>
</dbReference>
<keyword evidence="4 11" id="KW-0227">DNA damage</keyword>
<dbReference type="InterPro" id="IPR051309">
    <property type="entry name" value="ABCF_ATPase"/>
</dbReference>
<dbReference type="GO" id="GO:0016887">
    <property type="term" value="F:ATP hydrolysis activity"/>
    <property type="evidence" value="ECO:0007669"/>
    <property type="project" value="UniProtKB-UniRule"/>
</dbReference>
<evidence type="ECO:0000313" key="13">
    <source>
        <dbReference type="EMBL" id="ALJ28097.1"/>
    </source>
</evidence>
<dbReference type="Pfam" id="PF16326">
    <property type="entry name" value="ABC_tran_CTD"/>
    <property type="match status" value="1"/>
</dbReference>
<dbReference type="Pfam" id="PF00005">
    <property type="entry name" value="ABC_tran"/>
    <property type="match status" value="2"/>
</dbReference>
<comment type="similarity">
    <text evidence="10 11">Belongs to the ABC transporter superfamily. ABCF family. Uup subfamily.</text>
</comment>